<proteinExistence type="predicted"/>
<feature type="domain" description="DUF2059" evidence="2">
    <location>
        <begin position="95"/>
        <end position="151"/>
    </location>
</feature>
<dbReference type="Pfam" id="PF09832">
    <property type="entry name" value="DUF2059"/>
    <property type="match status" value="1"/>
</dbReference>
<sequence>MSQLVRAALCAVALVVSATPALAQSAAPTPKSLELARRYIAALNMDRTMTATMQGLAPILVASLEKRTGSPAPAGFTDAFAQSSTEAVAVVMPSLIERMAPVVAASFTEAELEAGVAYYESPLGRSMMAKVPAYTGKVQPVIAELMPQMQDELRERLCKRIDCGAD</sequence>
<feature type="chain" id="PRO_5016345991" description="DUF2059 domain-containing protein" evidence="1">
    <location>
        <begin position="24"/>
        <end position="166"/>
    </location>
</feature>
<dbReference type="AlphaFoldDB" id="A0A328A8F4"/>
<gene>
    <name evidence="3" type="ORF">DJ018_16960</name>
</gene>
<reference evidence="4" key="1">
    <citation type="submission" date="2018-05" db="EMBL/GenBank/DDBJ databases">
        <authorList>
            <person name="Li X."/>
        </authorList>
    </citation>
    <scope>NUCLEOTIDE SEQUENCE [LARGE SCALE GENOMIC DNA]</scope>
    <source>
        <strain evidence="4">YIM 73061</strain>
    </source>
</reference>
<dbReference type="OrthoDB" id="7206101at2"/>
<comment type="caution">
    <text evidence="3">The sequence shown here is derived from an EMBL/GenBank/DDBJ whole genome shotgun (WGS) entry which is preliminary data.</text>
</comment>
<evidence type="ECO:0000313" key="4">
    <source>
        <dbReference type="Proteomes" id="UP000249725"/>
    </source>
</evidence>
<evidence type="ECO:0000313" key="3">
    <source>
        <dbReference type="EMBL" id="RAK50862.1"/>
    </source>
</evidence>
<protein>
    <recommendedName>
        <fullName evidence="2">DUF2059 domain-containing protein</fullName>
    </recommendedName>
</protein>
<feature type="signal peptide" evidence="1">
    <location>
        <begin position="1"/>
        <end position="23"/>
    </location>
</feature>
<name>A0A328A8F4_9CAUL</name>
<organism evidence="3 4">
    <name type="scientific">Phenylobacterium deserti</name>
    <dbReference type="NCBI Taxonomy" id="1914756"/>
    <lineage>
        <taxon>Bacteria</taxon>
        <taxon>Pseudomonadati</taxon>
        <taxon>Pseudomonadota</taxon>
        <taxon>Alphaproteobacteria</taxon>
        <taxon>Caulobacterales</taxon>
        <taxon>Caulobacteraceae</taxon>
        <taxon>Phenylobacterium</taxon>
    </lineage>
</organism>
<evidence type="ECO:0000259" key="2">
    <source>
        <dbReference type="Pfam" id="PF09832"/>
    </source>
</evidence>
<dbReference type="Proteomes" id="UP000249725">
    <property type="component" value="Unassembled WGS sequence"/>
</dbReference>
<keyword evidence="4" id="KW-1185">Reference proteome</keyword>
<evidence type="ECO:0000256" key="1">
    <source>
        <dbReference type="SAM" id="SignalP"/>
    </source>
</evidence>
<dbReference type="InterPro" id="IPR018637">
    <property type="entry name" value="DUF2059"/>
</dbReference>
<accession>A0A328A8F4</accession>
<dbReference type="RefSeq" id="WP_111516173.1">
    <property type="nucleotide sequence ID" value="NZ_QFYR01000005.1"/>
</dbReference>
<keyword evidence="1" id="KW-0732">Signal</keyword>
<dbReference type="EMBL" id="QFYR01000005">
    <property type="protein sequence ID" value="RAK50862.1"/>
    <property type="molecule type" value="Genomic_DNA"/>
</dbReference>